<dbReference type="Proteomes" id="UP001524570">
    <property type="component" value="Unassembled WGS sequence"/>
</dbReference>
<name>A0ABT1TUG5_9GAMM</name>
<dbReference type="EMBL" id="JANIBL010000040">
    <property type="protein sequence ID" value="MCQ8118423.1"/>
    <property type="molecule type" value="Genomic_DNA"/>
</dbReference>
<protein>
    <submittedName>
        <fullName evidence="1">ATP-binding protein</fullName>
    </submittedName>
</protein>
<organism evidence="1 2">
    <name type="scientific">Methylomonas rosea</name>
    <dbReference type="NCBI Taxonomy" id="2952227"/>
    <lineage>
        <taxon>Bacteria</taxon>
        <taxon>Pseudomonadati</taxon>
        <taxon>Pseudomonadota</taxon>
        <taxon>Gammaproteobacteria</taxon>
        <taxon>Methylococcales</taxon>
        <taxon>Methylococcaceae</taxon>
        <taxon>Methylomonas</taxon>
    </lineage>
</organism>
<reference evidence="1 2" key="1">
    <citation type="submission" date="2022-07" db="EMBL/GenBank/DDBJ databases">
        <title>Methylomonas rivi sp. nov., Methylomonas rosea sp. nov., Methylomonas aureus sp. nov. and Methylomonas subterranea sp. nov., four novel methanotrophs isolated from a freshwater creek and the deep terrestrial subsurface.</title>
        <authorList>
            <person name="Abin C."/>
            <person name="Sankaranarayanan K."/>
            <person name="Garner C."/>
            <person name="Sindelar R."/>
            <person name="Kotary K."/>
            <person name="Garner R."/>
            <person name="Barclay S."/>
            <person name="Lawson P."/>
            <person name="Krumholz L."/>
        </authorList>
    </citation>
    <scope>NUCLEOTIDE SEQUENCE [LARGE SCALE GENOMIC DNA]</scope>
    <source>
        <strain evidence="1 2">WSC-7</strain>
    </source>
</reference>
<keyword evidence="2" id="KW-1185">Reference proteome</keyword>
<dbReference type="GO" id="GO:0005524">
    <property type="term" value="F:ATP binding"/>
    <property type="evidence" value="ECO:0007669"/>
    <property type="project" value="UniProtKB-KW"/>
</dbReference>
<evidence type="ECO:0000313" key="1">
    <source>
        <dbReference type="EMBL" id="MCQ8118423.1"/>
    </source>
</evidence>
<accession>A0ABT1TUG5</accession>
<dbReference type="RefSeq" id="WP_256607449.1">
    <property type="nucleotide sequence ID" value="NZ_JANIBL010000040.1"/>
</dbReference>
<evidence type="ECO:0000313" key="2">
    <source>
        <dbReference type="Proteomes" id="UP001524570"/>
    </source>
</evidence>
<dbReference type="Pfam" id="PF13589">
    <property type="entry name" value="HATPase_c_3"/>
    <property type="match status" value="1"/>
</dbReference>
<sequence length="562" mass="63337">MSDIEISYNAGRICEAIAKIGYEPHTAIMDIVDNSVTASARNVIISLNLAEGKSLKSRNSVISYVITDDGAGMDDEGIKNAFSIGSDKSKYSEKSLSKYGMGLKSAGLSLGSRIVIISKIDNVLFGPFIFDSIEIRNKNKFFISKGIMEHYSNLIDTYFNKTPSGTTVIIEGCENVNQASPKLTTEKLKKRLGVTYFSFLKTIEPLNINLRITPHGQDPNNSSIIAKDMLFIDSEDFKTNYNPDSYDYVSPYLALNDPWVLTDLKGQELPPITIKAVVFPQATLAGSKSPLPKESKSKITEYEISRENKGFFIYRNGRLIRWGDDLDGVITKDDINLRIRMDLSTEHDDVLHVDVTKQRLEIDDENKSKLQGIVNKALITAKTVRNDCQSYLKSTTNDEGLAFNSTVENVSEDDPEEISSADPEFLERRKLSAADGEIAKSKLAEDNPDKENTKFRKIIYSTKITYGKVWEPFYDATEGVFVGINKIHPYYTEFLSRYQENSIERIVAEALIFSVGLAESNVRDHFVDVDRETINQIFKKFHKNIENWLAEWSTDNINLVDE</sequence>
<keyword evidence="1" id="KW-0067">ATP-binding</keyword>
<dbReference type="InterPro" id="IPR036890">
    <property type="entry name" value="HATPase_C_sf"/>
</dbReference>
<dbReference type="Gene3D" id="3.30.565.10">
    <property type="entry name" value="Histidine kinase-like ATPase, C-terminal domain"/>
    <property type="match status" value="1"/>
</dbReference>
<comment type="caution">
    <text evidence="1">The sequence shown here is derived from an EMBL/GenBank/DDBJ whole genome shotgun (WGS) entry which is preliminary data.</text>
</comment>
<gene>
    <name evidence="1" type="ORF">NP589_13375</name>
</gene>
<proteinExistence type="predicted"/>
<dbReference type="SUPFAM" id="SSF55874">
    <property type="entry name" value="ATPase domain of HSP90 chaperone/DNA topoisomerase II/histidine kinase"/>
    <property type="match status" value="1"/>
</dbReference>
<keyword evidence="1" id="KW-0547">Nucleotide-binding</keyword>